<dbReference type="GO" id="GO:0006865">
    <property type="term" value="P:amino acid transport"/>
    <property type="evidence" value="ECO:0007669"/>
    <property type="project" value="TreeGrafter"/>
</dbReference>
<keyword evidence="7" id="KW-0915">Sodium</keyword>
<feature type="transmembrane region" description="Helical" evidence="10">
    <location>
        <begin position="535"/>
        <end position="556"/>
    </location>
</feature>
<dbReference type="InterPro" id="IPR000175">
    <property type="entry name" value="Na/ntran_symport"/>
</dbReference>
<evidence type="ECO:0000313" key="11">
    <source>
        <dbReference type="EMBL" id="CAE1141792.1"/>
    </source>
</evidence>
<keyword evidence="12" id="KW-1185">Reference proteome</keyword>
<evidence type="ECO:0000256" key="3">
    <source>
        <dbReference type="ARBA" id="ARBA00022692"/>
    </source>
</evidence>
<keyword evidence="2 8" id="KW-0813">Transport</keyword>
<feature type="transmembrane region" description="Helical" evidence="10">
    <location>
        <begin position="615"/>
        <end position="633"/>
    </location>
</feature>
<evidence type="ECO:0000256" key="1">
    <source>
        <dbReference type="ARBA" id="ARBA00004141"/>
    </source>
</evidence>
<evidence type="ECO:0000256" key="9">
    <source>
        <dbReference type="SAM" id="MobiDB-lite"/>
    </source>
</evidence>
<feature type="region of interest" description="Disordered" evidence="9">
    <location>
        <begin position="98"/>
        <end position="134"/>
    </location>
</feature>
<dbReference type="InterPro" id="IPR037272">
    <property type="entry name" value="SNS_sf"/>
</dbReference>
<feature type="binding site" evidence="7">
    <location>
        <position position="201"/>
    </location>
    <ligand>
        <name>Na(+)</name>
        <dbReference type="ChEBI" id="CHEBI:29101"/>
        <label>1</label>
    </ligand>
</feature>
<feature type="binding site" evidence="7">
    <location>
        <position position="551"/>
    </location>
    <ligand>
        <name>Na(+)</name>
        <dbReference type="ChEBI" id="CHEBI:29101"/>
        <label>1</label>
    </ligand>
</feature>
<dbReference type="GO" id="GO:0046872">
    <property type="term" value="F:metal ion binding"/>
    <property type="evidence" value="ECO:0007669"/>
    <property type="project" value="UniProtKB-KW"/>
</dbReference>
<accession>A0A812AM93</accession>
<protein>
    <recommendedName>
        <fullName evidence="8">Transporter</fullName>
    </recommendedName>
</protein>
<evidence type="ECO:0000256" key="7">
    <source>
        <dbReference type="PIRSR" id="PIRSR600175-1"/>
    </source>
</evidence>
<dbReference type="PROSITE" id="PS50267">
    <property type="entry name" value="NA_NEUROTRAN_SYMP_3"/>
    <property type="match status" value="1"/>
</dbReference>
<dbReference type="PANTHER" id="PTHR11616">
    <property type="entry name" value="SODIUM/CHLORIDE DEPENDENT TRANSPORTER"/>
    <property type="match status" value="1"/>
</dbReference>
<feature type="transmembrane region" description="Helical" evidence="10">
    <location>
        <begin position="429"/>
        <end position="446"/>
    </location>
</feature>
<feature type="compositionally biased region" description="Polar residues" evidence="9">
    <location>
        <begin position="122"/>
        <end position="131"/>
    </location>
</feature>
<feature type="transmembrane region" description="Helical" evidence="10">
    <location>
        <begin position="458"/>
        <end position="479"/>
    </location>
</feature>
<organism evidence="11 12">
    <name type="scientific">Acanthosepion pharaonis</name>
    <name type="common">Pharaoh cuttlefish</name>
    <name type="synonym">Sepia pharaonis</name>
    <dbReference type="NCBI Taxonomy" id="158019"/>
    <lineage>
        <taxon>Eukaryota</taxon>
        <taxon>Metazoa</taxon>
        <taxon>Spiralia</taxon>
        <taxon>Lophotrochozoa</taxon>
        <taxon>Mollusca</taxon>
        <taxon>Cephalopoda</taxon>
        <taxon>Coleoidea</taxon>
        <taxon>Decapodiformes</taxon>
        <taxon>Sepiida</taxon>
        <taxon>Sepiina</taxon>
        <taxon>Sepiidae</taxon>
        <taxon>Acanthosepion</taxon>
    </lineage>
</organism>
<evidence type="ECO:0000256" key="2">
    <source>
        <dbReference type="ARBA" id="ARBA00022448"/>
    </source>
</evidence>
<feature type="binding site" evidence="7">
    <location>
        <position position="464"/>
    </location>
    <ligand>
        <name>Na(+)</name>
        <dbReference type="ChEBI" id="CHEBI:29101"/>
        <label>1</label>
    </ligand>
</feature>
<sequence>MFFRCQTKSTLSLCVHHLRLPVVPSPVTGILVRGLLRRKQLSDSRKQRRHHTKFSSSFDTEETVEDTNFLIAAMKRSGSYSSALDEITNGSDKLSIDDRVSMGDRLSTSDRRSLDERMPARSYNSTPTGPSANGGPVYTIDMGKQHSSTNTPSIGRSTDDLISSSIGTVCNISFRDPDRESWDNKIQYLLAAIGLAVGLGNVWRFPYLAQKNGGGAFLLPYIIMLFLEGLPIFYMELAMGQRMRNGPIGTWSQISPYLGGIGFSCVMVSYIVGIYYNTIIAWCLYYFGQSFRSKLLWSSCPTIPVPGARYKNETQPVKECELAGPTAYFWYRSTLDVSSSIEENGHMLWHIELCILFAWIIVFLCMIHGIASSGKVVYFTATFPYIVLVIFFFRGVTLKNFHVGLVHMFLPKFDRLADPQVWLEAANQIFYSLGLAFGGLMAMSSYNPVNNNCLKDAYTVVFINCGTSIFAGIVIFSILGFKASVSYESCLQTNIETGRNITCNLQEELESTASGPGLAFIAFTEAINQFPAPPVWAILFFLMLITLGLDSMFGSLECVTTCIMDSGRFPDLKKKKFFVPAVLCLTSFLISFAFANQSGSYTFLLFDEFTGGFPLLVIALFEIISVSYIYGLNKFAEDVELMVGTRPNYYWLFMWKYISPLVIIIIMFASILKMMIQGLTYEIWDKETATKIDMPWPGWSLFIASMLIILILIWIPLVYIVKRFNLTGWKRDPPKHFPRDELRREKNLKKYILKDWEKKYLFIFEDLS</sequence>
<comment type="caution">
    <text evidence="11">The sequence shown here is derived from an EMBL/GenBank/DDBJ whole genome shotgun (WGS) entry which is preliminary data.</text>
</comment>
<evidence type="ECO:0000256" key="6">
    <source>
        <dbReference type="ARBA" id="ARBA00023180"/>
    </source>
</evidence>
<keyword evidence="4 10" id="KW-1133">Transmembrane helix</keyword>
<dbReference type="Pfam" id="PF00209">
    <property type="entry name" value="SNF"/>
    <property type="match status" value="1"/>
</dbReference>
<dbReference type="OrthoDB" id="6581954at2759"/>
<name>A0A812AM93_ACAPH</name>
<dbReference type="PANTHER" id="PTHR11616:SF182">
    <property type="entry name" value="TRANSPORTER"/>
    <property type="match status" value="1"/>
</dbReference>
<dbReference type="Proteomes" id="UP000597762">
    <property type="component" value="Unassembled WGS sequence"/>
</dbReference>
<dbReference type="EMBL" id="CAHIKZ030000026">
    <property type="protein sequence ID" value="CAE1141792.1"/>
    <property type="molecule type" value="Genomic_DNA"/>
</dbReference>
<comment type="similarity">
    <text evidence="8">Belongs to the sodium:neurotransmitter symporter (SNF) (TC 2.A.22) family.</text>
</comment>
<feature type="binding site" evidence="7">
    <location>
        <position position="432"/>
    </location>
    <ligand>
        <name>Na(+)</name>
        <dbReference type="ChEBI" id="CHEBI:29101"/>
        <label>1</label>
    </ligand>
</feature>
<gene>
    <name evidence="11" type="ORF">SPHA_936</name>
</gene>
<comment type="subcellular location">
    <subcellularLocation>
        <location evidence="1">Membrane</location>
        <topology evidence="1">Multi-pass membrane protein</topology>
    </subcellularLocation>
</comment>
<keyword evidence="6" id="KW-0325">Glycoprotein</keyword>
<feature type="transmembrane region" description="Helical" evidence="10">
    <location>
        <begin position="218"/>
        <end position="237"/>
    </location>
</feature>
<feature type="transmembrane region" description="Helical" evidence="10">
    <location>
        <begin position="188"/>
        <end position="206"/>
    </location>
</feature>
<feature type="binding site" evidence="7">
    <location>
        <position position="194"/>
    </location>
    <ligand>
        <name>Na(+)</name>
        <dbReference type="ChEBI" id="CHEBI:29101"/>
        <label>1</label>
    </ligand>
</feature>
<evidence type="ECO:0000256" key="10">
    <source>
        <dbReference type="SAM" id="Phobius"/>
    </source>
</evidence>
<evidence type="ECO:0000256" key="5">
    <source>
        <dbReference type="ARBA" id="ARBA00023136"/>
    </source>
</evidence>
<dbReference type="SUPFAM" id="SSF161070">
    <property type="entry name" value="SNF-like"/>
    <property type="match status" value="1"/>
</dbReference>
<feature type="transmembrane region" description="Helical" evidence="10">
    <location>
        <begin position="696"/>
        <end position="721"/>
    </location>
</feature>
<dbReference type="PRINTS" id="PR00176">
    <property type="entry name" value="NANEUSMPORT"/>
</dbReference>
<dbReference type="AlphaFoldDB" id="A0A812AM93"/>
<keyword evidence="3 8" id="KW-0812">Transmembrane</keyword>
<feature type="transmembrane region" description="Helical" evidence="10">
    <location>
        <begin position="577"/>
        <end position="595"/>
    </location>
</feature>
<dbReference type="GO" id="GO:0015293">
    <property type="term" value="F:symporter activity"/>
    <property type="evidence" value="ECO:0007669"/>
    <property type="project" value="UniProtKB-KW"/>
</dbReference>
<dbReference type="PRINTS" id="PR01206">
    <property type="entry name" value="ORPHTRNSPORT"/>
</dbReference>
<feature type="transmembrane region" description="Helical" evidence="10">
    <location>
        <begin position="347"/>
        <end position="369"/>
    </location>
</feature>
<dbReference type="GO" id="GO:0005886">
    <property type="term" value="C:plasma membrane"/>
    <property type="evidence" value="ECO:0007669"/>
    <property type="project" value="InterPro"/>
</dbReference>
<feature type="compositionally biased region" description="Basic and acidic residues" evidence="9">
    <location>
        <begin position="98"/>
        <end position="119"/>
    </location>
</feature>
<keyword evidence="5 10" id="KW-0472">Membrane</keyword>
<evidence type="ECO:0000313" key="12">
    <source>
        <dbReference type="Proteomes" id="UP000597762"/>
    </source>
</evidence>
<keyword evidence="7" id="KW-0479">Metal-binding</keyword>
<reference evidence="11" key="1">
    <citation type="submission" date="2021-01" db="EMBL/GenBank/DDBJ databases">
        <authorList>
            <person name="Li R."/>
            <person name="Bekaert M."/>
        </authorList>
    </citation>
    <scope>NUCLEOTIDE SEQUENCE</scope>
    <source>
        <strain evidence="11">Farmed</strain>
    </source>
</reference>
<keyword evidence="8" id="KW-0769">Symport</keyword>
<feature type="binding site" evidence="7">
    <location>
        <position position="550"/>
    </location>
    <ligand>
        <name>Na(+)</name>
        <dbReference type="ChEBI" id="CHEBI:29101"/>
        <label>1</label>
    </ligand>
</feature>
<dbReference type="GO" id="GO:0035725">
    <property type="term" value="P:sodium ion transmembrane transport"/>
    <property type="evidence" value="ECO:0007669"/>
    <property type="project" value="TreeGrafter"/>
</dbReference>
<evidence type="ECO:0000256" key="4">
    <source>
        <dbReference type="ARBA" id="ARBA00022989"/>
    </source>
</evidence>
<feature type="transmembrane region" description="Helical" evidence="10">
    <location>
        <begin position="257"/>
        <end position="287"/>
    </location>
</feature>
<feature type="binding site" evidence="7">
    <location>
        <position position="547"/>
    </location>
    <ligand>
        <name>Na(+)</name>
        <dbReference type="ChEBI" id="CHEBI:29101"/>
        <label>1</label>
    </ligand>
</feature>
<evidence type="ECO:0000256" key="8">
    <source>
        <dbReference type="RuleBase" id="RU003732"/>
    </source>
</evidence>
<dbReference type="PROSITE" id="PS00610">
    <property type="entry name" value="NA_NEUROTRAN_SYMP_1"/>
    <property type="match status" value="1"/>
</dbReference>
<proteinExistence type="inferred from homology"/>
<dbReference type="InterPro" id="IPR002438">
    <property type="entry name" value="Neutral_aa_SLC6"/>
</dbReference>
<feature type="transmembrane region" description="Helical" evidence="10">
    <location>
        <begin position="654"/>
        <end position="676"/>
    </location>
</feature>
<feature type="binding site" evidence="7">
    <location>
        <position position="197"/>
    </location>
    <ligand>
        <name>Na(+)</name>
        <dbReference type="ChEBI" id="CHEBI:29101"/>
        <label>1</label>
    </ligand>
</feature>
<feature type="transmembrane region" description="Helical" evidence="10">
    <location>
        <begin position="376"/>
        <end position="396"/>
    </location>
</feature>
<feature type="binding site" evidence="7">
    <location>
        <position position="196"/>
    </location>
    <ligand>
        <name>Na(+)</name>
        <dbReference type="ChEBI" id="CHEBI:29101"/>
        <label>1</label>
    </ligand>
</feature>